<dbReference type="PANTHER" id="PTHR12709">
    <property type="entry name" value="DNA-DIRECTED RNA POLYMERASE II, III"/>
    <property type="match status" value="1"/>
</dbReference>
<dbReference type="InterPro" id="IPR036898">
    <property type="entry name" value="RNA_pol_Rpb7-like_N_sf"/>
</dbReference>
<accession>M1KIV2</accession>
<name>M1KIV2_ENCCN</name>
<keyword evidence="3 8" id="KW-0240">DNA-directed RNA polymerase</keyword>
<proteinExistence type="inferred from homology"/>
<dbReference type="PANTHER" id="PTHR12709:SF1">
    <property type="entry name" value="DNA-DIRECTED RNA POLYMERASE III SUBUNIT RPC8"/>
    <property type="match status" value="1"/>
</dbReference>
<protein>
    <submittedName>
        <fullName evidence="8">DNA-directed RNA polymerase III 25kDa polypeptide</fullName>
    </submittedName>
</protein>
<dbReference type="InterPro" id="IPR013238">
    <property type="entry name" value="RNA_pol_III_Rbc25"/>
</dbReference>
<dbReference type="VEuPathDB" id="MicrosporidiaDB:M970_080650"/>
<evidence type="ECO:0000259" key="6">
    <source>
        <dbReference type="Pfam" id="PF03876"/>
    </source>
</evidence>
<dbReference type="EMBL" id="KC513605">
    <property type="protein sequence ID" value="AGE95151.1"/>
    <property type="molecule type" value="Genomic_DNA"/>
</dbReference>
<evidence type="ECO:0000256" key="4">
    <source>
        <dbReference type="ARBA" id="ARBA00023163"/>
    </source>
</evidence>
<comment type="subcellular location">
    <subcellularLocation>
        <location evidence="1">Nucleus</location>
    </subcellularLocation>
</comment>
<evidence type="ECO:0000256" key="1">
    <source>
        <dbReference type="ARBA" id="ARBA00004123"/>
    </source>
</evidence>
<organism evidence="8">
    <name type="scientific">Encephalitozoon cuniculi</name>
    <name type="common">Microsporidian parasite</name>
    <dbReference type="NCBI Taxonomy" id="6035"/>
    <lineage>
        <taxon>Eukaryota</taxon>
        <taxon>Fungi</taxon>
        <taxon>Fungi incertae sedis</taxon>
        <taxon>Microsporidia</taxon>
        <taxon>Unikaryonidae</taxon>
        <taxon>Encephalitozoon</taxon>
    </lineage>
</organism>
<reference evidence="8" key="1">
    <citation type="journal article" date="2013" name="Eukaryot. Cell">
        <title>Extremely Reduced Levels of Heterozygosity in the Vertebrate Pathogen Encephalitozoon cuniculi.</title>
        <authorList>
            <person name="Selman M."/>
            <person name="Sak B."/>
            <person name="Kvac M."/>
            <person name="Farinelli L."/>
            <person name="Weiss L.M."/>
            <person name="Corradi N."/>
        </authorList>
    </citation>
    <scope>NUCLEOTIDE SEQUENCE</scope>
</reference>
<evidence type="ECO:0000313" key="8">
    <source>
        <dbReference type="EMBL" id="AGE95151.1"/>
    </source>
</evidence>
<dbReference type="Gene3D" id="3.30.1490.120">
    <property type="entry name" value="RNA polymerase Rpb7-like, N-terminal domain"/>
    <property type="match status" value="1"/>
</dbReference>
<dbReference type="GO" id="GO:0005666">
    <property type="term" value="C:RNA polymerase III complex"/>
    <property type="evidence" value="ECO:0007669"/>
    <property type="project" value="TreeGrafter"/>
</dbReference>
<comment type="similarity">
    <text evidence="2">Belongs to the eukaryotic RPB7/RPC8 RNA polymerase subunit family.</text>
</comment>
<dbReference type="GO" id="GO:0006384">
    <property type="term" value="P:transcription initiation at RNA polymerase III promoter"/>
    <property type="evidence" value="ECO:0007669"/>
    <property type="project" value="TreeGrafter"/>
</dbReference>
<dbReference type="VEuPathDB" id="MicrosporidiaDB:AEWD_080600"/>
<dbReference type="InterPro" id="IPR045113">
    <property type="entry name" value="Rpb7-like"/>
</dbReference>
<evidence type="ECO:0000259" key="7">
    <source>
        <dbReference type="Pfam" id="PF08292"/>
    </source>
</evidence>
<gene>
    <name evidence="8" type="ORF">ECU08_0650</name>
</gene>
<dbReference type="VEuPathDB" id="MicrosporidiaDB:AEWR_080650"/>
<dbReference type="SUPFAM" id="SSF88798">
    <property type="entry name" value="N-terminal, heterodimerisation domain of RBP7 (RpoE)"/>
    <property type="match status" value="1"/>
</dbReference>
<dbReference type="VEuPathDB" id="MicrosporidiaDB:ECU08_0650"/>
<dbReference type="VEuPathDB" id="MicrosporidiaDB:AEWQ_080640"/>
<dbReference type="Gene3D" id="2.40.50.140">
    <property type="entry name" value="Nucleic acid-binding proteins"/>
    <property type="match status" value="1"/>
</dbReference>
<keyword evidence="4" id="KW-0804">Transcription</keyword>
<dbReference type="InterPro" id="IPR005576">
    <property type="entry name" value="Rpb7-like_N"/>
</dbReference>
<dbReference type="Pfam" id="PF03876">
    <property type="entry name" value="SHS2_Rpb7-N"/>
    <property type="match status" value="1"/>
</dbReference>
<evidence type="ECO:0000256" key="3">
    <source>
        <dbReference type="ARBA" id="ARBA00022478"/>
    </source>
</evidence>
<dbReference type="Pfam" id="PF08292">
    <property type="entry name" value="RNA_pol_Rbc25"/>
    <property type="match status" value="1"/>
</dbReference>
<dbReference type="InterPro" id="IPR012340">
    <property type="entry name" value="NA-bd_OB-fold"/>
</dbReference>
<evidence type="ECO:0000256" key="5">
    <source>
        <dbReference type="ARBA" id="ARBA00023242"/>
    </source>
</evidence>
<dbReference type="SUPFAM" id="SSF50249">
    <property type="entry name" value="Nucleic acid-binding proteins"/>
    <property type="match status" value="1"/>
</dbReference>
<feature type="domain" description="RNA polymerase Rpb7-like N-terminal" evidence="6">
    <location>
        <begin position="8"/>
        <end position="59"/>
    </location>
</feature>
<dbReference type="AlphaFoldDB" id="M1KIV2"/>
<feature type="domain" description="RNA polymerase III subunit Rpc25" evidence="7">
    <location>
        <begin position="79"/>
        <end position="152"/>
    </location>
</feature>
<evidence type="ECO:0000256" key="2">
    <source>
        <dbReference type="ARBA" id="ARBA00009307"/>
    </source>
</evidence>
<sequence>MFYSAEIEDRVKISLSHLEKEKEVFEELKRKYVGRMLGDCSICILVARVMEVYEYKVCDEFLIARVWFEVLLFKFFEGEVVCGEILEQSEEGMRLGVSFFSELWVTKSGLPPATEKVYVNDCGEKQLVWVWIYRGSKLYFRRNAHVRFRVLDNEEGSSTVLCVLNEAGLGPLEWWV</sequence>
<keyword evidence="5" id="KW-0539">Nucleus</keyword>